<dbReference type="EMBL" id="ATHO01000040">
    <property type="protein sequence ID" value="EQB10137.1"/>
    <property type="molecule type" value="Genomic_DNA"/>
</dbReference>
<evidence type="ECO:0000313" key="1">
    <source>
        <dbReference type="EMBL" id="EQB10137.1"/>
    </source>
</evidence>
<proteinExistence type="predicted"/>
<dbReference type="Proteomes" id="UP000015525">
    <property type="component" value="Unassembled WGS sequence"/>
</dbReference>
<comment type="caution">
    <text evidence="1">The sequence shown here is derived from an EMBL/GenBank/DDBJ whole genome shotgun (WGS) entry which is preliminary data.</text>
</comment>
<sequence length="359" mass="40199">MNRLDHLRGLLACLNGEMPESRDWTGIIQIANHALCTPMVASRLQQAGVFSALPDDLQRFLREIQSRNAERNRRLFEQLDEAAAHLNAIGVQPALLKGTAWLASVDAAQRPDRLITDLDLMVPARDFGRAVEQLTCAGYRLDTQLVRSGIPVVLLRPEDAGTVDLHGEYGGATTLRFCHDDVAADGSLRHLERGGVILPSPVASMAILLLHDQLKGRDYLRGRIDLRHLLDMQALAAGFGDAEWERLERLFATGYARAAARTQLLTAHRLLKMEVPGSVVCDRRARLQYRRRLMQIRWPRIALPLTMLSLLDPQYLAARRSWKRAEAGLPSGGDRKARAWLPRRASVARLLSWKEVGKI</sequence>
<dbReference type="Pfam" id="PF14907">
    <property type="entry name" value="NTP_transf_5"/>
    <property type="match status" value="1"/>
</dbReference>
<gene>
    <name evidence="1" type="ORF">L288_04805</name>
</gene>
<dbReference type="InterPro" id="IPR039498">
    <property type="entry name" value="NTP_transf_5"/>
</dbReference>
<dbReference type="PATRIC" id="fig|1329909.3.peg.919"/>
<accession>T0HAU1</accession>
<organism evidence="1 2">
    <name type="scientific">Sphingobium quisquiliarum P25</name>
    <dbReference type="NCBI Taxonomy" id="1329909"/>
    <lineage>
        <taxon>Bacteria</taxon>
        <taxon>Pseudomonadati</taxon>
        <taxon>Pseudomonadota</taxon>
        <taxon>Alphaproteobacteria</taxon>
        <taxon>Sphingomonadales</taxon>
        <taxon>Sphingomonadaceae</taxon>
        <taxon>Sphingobium</taxon>
    </lineage>
</organism>
<name>T0HAU1_9SPHN</name>
<dbReference type="RefSeq" id="WP_021237262.1">
    <property type="nucleotide sequence ID" value="NZ_ATHO01000040.1"/>
</dbReference>
<reference evidence="1 2" key="1">
    <citation type="journal article" date="2013" name="Genome Announc.">
        <title>Draft Genome Sequence of Sphingobium quisquiliarum Strain P25T, a Novel Hexachlorocyclohexane (HCH)-Degrading Bacterium Isolated from an HCH Dumpsite.</title>
        <authorList>
            <person name="Kumar Singh A."/>
            <person name="Sangwan N."/>
            <person name="Sharma A."/>
            <person name="Gupta V."/>
            <person name="Khurana J.P."/>
            <person name="Lal R."/>
        </authorList>
    </citation>
    <scope>NUCLEOTIDE SEQUENCE [LARGE SCALE GENOMIC DNA]</scope>
    <source>
        <strain evidence="1 2">P25</strain>
    </source>
</reference>
<evidence type="ECO:0000313" key="2">
    <source>
        <dbReference type="Proteomes" id="UP000015525"/>
    </source>
</evidence>
<keyword evidence="2" id="KW-1185">Reference proteome</keyword>
<dbReference type="AlphaFoldDB" id="T0HAU1"/>
<evidence type="ECO:0008006" key="3">
    <source>
        <dbReference type="Google" id="ProtNLM"/>
    </source>
</evidence>
<protein>
    <recommendedName>
        <fullName evidence="3">Nucleotidyltransferase family protein</fullName>
    </recommendedName>
</protein>